<reference evidence="1 2" key="1">
    <citation type="submission" date="2017-05" db="EMBL/GenBank/DDBJ databases">
        <title>Host range expansion of the Methanosphaera genus to humans and monogastric animals involves recent and extensive reduction in genome content.</title>
        <authorList>
            <person name="Hoedt E.C."/>
            <person name="Volmer J.G."/>
            <person name="Parks D.H."/>
            <person name="Rosewarne C.P."/>
            <person name="Denman S.E."/>
            <person name="Mcsweeney C.S."/>
            <person name="O Cuiv P."/>
            <person name="Hugenholtz P."/>
            <person name="Tyson G.W."/>
            <person name="Morrison M."/>
        </authorList>
    </citation>
    <scope>NUCLEOTIDE SEQUENCE [LARGE SCALE GENOMIC DNA]</scope>
    <source>
        <strain evidence="1 2">PA5</strain>
    </source>
</reference>
<dbReference type="RefSeq" id="WP_112149671.1">
    <property type="nucleotide sequence ID" value="NZ_NGJK01000077.1"/>
</dbReference>
<gene>
    <name evidence="1" type="ORF">CA615_05695</name>
</gene>
<evidence type="ECO:0000313" key="2">
    <source>
        <dbReference type="Proteomes" id="UP000248557"/>
    </source>
</evidence>
<evidence type="ECO:0000313" key="1">
    <source>
        <dbReference type="EMBL" id="RAP02725.1"/>
    </source>
</evidence>
<accession>A0A328Q345</accession>
<dbReference type="AlphaFoldDB" id="A0A328Q345"/>
<proteinExistence type="predicted"/>
<comment type="caution">
    <text evidence="1">The sequence shown here is derived from an EMBL/GenBank/DDBJ whole genome shotgun (WGS) entry which is preliminary data.</text>
</comment>
<name>A0A328Q345_9EURY</name>
<dbReference type="EMBL" id="NGJK01000077">
    <property type="protein sequence ID" value="RAP02725.1"/>
    <property type="molecule type" value="Genomic_DNA"/>
</dbReference>
<organism evidence="1 2">
    <name type="scientific">Methanosphaera stadtmanae</name>
    <dbReference type="NCBI Taxonomy" id="2317"/>
    <lineage>
        <taxon>Archaea</taxon>
        <taxon>Methanobacteriati</taxon>
        <taxon>Methanobacteriota</taxon>
        <taxon>Methanomada group</taxon>
        <taxon>Methanobacteria</taxon>
        <taxon>Methanobacteriales</taxon>
        <taxon>Methanobacteriaceae</taxon>
        <taxon>Methanosphaera</taxon>
    </lineage>
</organism>
<sequence>MTYSEVILGSSPFIFSPQFGHRTRLYELDFKNQPENIAKILNKSYQLGVNQFLFNVTDDIKKALEISENMGCTWSVIGMTNFNTFKEDLNVFDKFNTTTVILDGSFVDKKIDEGDFEYIINYLKEIKNRGYIPAIETRTPFKNLPLISESNLCEYFDVIMFPLNFYGYMMDCNFLNKENKDKISFSVEKIGKKIIVNRTLATGILKPQEAYDFIKNIDYVDCVCVGLAKESEAEETLGIINKFKL</sequence>
<dbReference type="Proteomes" id="UP000248557">
    <property type="component" value="Unassembled WGS sequence"/>
</dbReference>
<protein>
    <submittedName>
        <fullName evidence="1">Uncharacterized protein</fullName>
    </submittedName>
</protein>